<dbReference type="SMART" id="SM00086">
    <property type="entry name" value="PAC"/>
    <property type="match status" value="3"/>
</dbReference>
<dbReference type="Pfam" id="PF08447">
    <property type="entry name" value="PAS_3"/>
    <property type="match status" value="1"/>
</dbReference>
<feature type="domain" description="Histidine kinase" evidence="14">
    <location>
        <begin position="857"/>
        <end position="1074"/>
    </location>
</feature>
<dbReference type="Pfam" id="PF01590">
    <property type="entry name" value="GAF"/>
    <property type="match status" value="1"/>
</dbReference>
<dbReference type="InterPro" id="IPR004358">
    <property type="entry name" value="Sig_transdc_His_kin-like_C"/>
</dbReference>
<keyword evidence="5" id="KW-0808">Transferase</keyword>
<dbReference type="InterPro" id="IPR003018">
    <property type="entry name" value="GAF"/>
</dbReference>
<feature type="modified residue" description="4-aspartylphosphate" evidence="13">
    <location>
        <position position="1149"/>
    </location>
</feature>
<feature type="domain" description="PAS" evidence="16">
    <location>
        <begin position="572"/>
        <end position="645"/>
    </location>
</feature>
<dbReference type="Pfam" id="PF02518">
    <property type="entry name" value="HATPase_c"/>
    <property type="match status" value="1"/>
</dbReference>
<dbReference type="SUPFAM" id="SSF47384">
    <property type="entry name" value="Homodimeric domain of signal transducing histidine kinase"/>
    <property type="match status" value="1"/>
</dbReference>
<dbReference type="EMBL" id="JACBXS010000005">
    <property type="protein sequence ID" value="NYS24046.1"/>
    <property type="molecule type" value="Genomic_DNA"/>
</dbReference>
<dbReference type="GO" id="GO:0005524">
    <property type="term" value="F:ATP binding"/>
    <property type="evidence" value="ECO:0007669"/>
    <property type="project" value="UniProtKB-KW"/>
</dbReference>
<evidence type="ECO:0000256" key="4">
    <source>
        <dbReference type="ARBA" id="ARBA00022553"/>
    </source>
</evidence>
<evidence type="ECO:0000256" key="9">
    <source>
        <dbReference type="ARBA" id="ARBA00022840"/>
    </source>
</evidence>
<evidence type="ECO:0000256" key="2">
    <source>
        <dbReference type="ARBA" id="ARBA00004370"/>
    </source>
</evidence>
<dbReference type="FunFam" id="1.10.287.130:FF:000004">
    <property type="entry name" value="Ethylene receptor 1"/>
    <property type="match status" value="1"/>
</dbReference>
<dbReference type="GO" id="GO:0016020">
    <property type="term" value="C:membrane"/>
    <property type="evidence" value="ECO:0007669"/>
    <property type="project" value="UniProtKB-SubCell"/>
</dbReference>
<dbReference type="CDD" id="cd16922">
    <property type="entry name" value="HATPase_EvgS-ArcB-TorS-like"/>
    <property type="match status" value="1"/>
</dbReference>
<evidence type="ECO:0000256" key="6">
    <source>
        <dbReference type="ARBA" id="ARBA00022692"/>
    </source>
</evidence>
<evidence type="ECO:0000259" key="17">
    <source>
        <dbReference type="PROSITE" id="PS50113"/>
    </source>
</evidence>
<dbReference type="InterPro" id="IPR013655">
    <property type="entry name" value="PAS_fold_3"/>
</dbReference>
<dbReference type="SMART" id="SM00448">
    <property type="entry name" value="REC"/>
    <property type="match status" value="1"/>
</dbReference>
<evidence type="ECO:0000256" key="7">
    <source>
        <dbReference type="ARBA" id="ARBA00022741"/>
    </source>
</evidence>
<dbReference type="InterPro" id="IPR036890">
    <property type="entry name" value="HATPase_C_sf"/>
</dbReference>
<keyword evidence="7" id="KW-0547">Nucleotide-binding</keyword>
<dbReference type="SUPFAM" id="SSF55874">
    <property type="entry name" value="ATPase domain of HSP90 chaperone/DNA topoisomerase II/histidine kinase"/>
    <property type="match status" value="1"/>
</dbReference>
<dbReference type="Pfam" id="PF12860">
    <property type="entry name" value="PAS_7"/>
    <property type="match status" value="1"/>
</dbReference>
<dbReference type="SMART" id="SM00091">
    <property type="entry name" value="PAS"/>
    <property type="match status" value="5"/>
</dbReference>
<evidence type="ECO:0000256" key="11">
    <source>
        <dbReference type="ARBA" id="ARBA00023012"/>
    </source>
</evidence>
<feature type="domain" description="PAS" evidence="16">
    <location>
        <begin position="317"/>
        <end position="389"/>
    </location>
</feature>
<dbReference type="InterPro" id="IPR036097">
    <property type="entry name" value="HisK_dim/P_sf"/>
</dbReference>
<dbReference type="PROSITE" id="PS50109">
    <property type="entry name" value="HIS_KIN"/>
    <property type="match status" value="1"/>
</dbReference>
<keyword evidence="9" id="KW-0067">ATP-binding</keyword>
<dbReference type="PROSITE" id="PS50110">
    <property type="entry name" value="RESPONSE_REGULATORY"/>
    <property type="match status" value="1"/>
</dbReference>
<dbReference type="Pfam" id="PF00512">
    <property type="entry name" value="HisKA"/>
    <property type="match status" value="1"/>
</dbReference>
<evidence type="ECO:0000256" key="8">
    <source>
        <dbReference type="ARBA" id="ARBA00022777"/>
    </source>
</evidence>
<reference evidence="18 19" key="1">
    <citation type="journal article" date="2000" name="Arch. Microbiol.">
        <title>Rhodobaca bogoriensis gen. nov. and sp. nov., an alkaliphilic purple nonsulfur bacterium from African Rift Valley soda lakes.</title>
        <authorList>
            <person name="Milford A.D."/>
            <person name="Achenbach L.A."/>
            <person name="Jung D.O."/>
            <person name="Madigan M.T."/>
        </authorList>
    </citation>
    <scope>NUCLEOTIDE SEQUENCE [LARGE SCALE GENOMIC DNA]</scope>
    <source>
        <strain evidence="18 19">2376</strain>
    </source>
</reference>
<evidence type="ECO:0000256" key="12">
    <source>
        <dbReference type="ARBA" id="ARBA00023136"/>
    </source>
</evidence>
<dbReference type="InterPro" id="IPR011006">
    <property type="entry name" value="CheY-like_superfamily"/>
</dbReference>
<dbReference type="Pfam" id="PF08448">
    <property type="entry name" value="PAS_4"/>
    <property type="match status" value="2"/>
</dbReference>
<evidence type="ECO:0000313" key="19">
    <source>
        <dbReference type="Proteomes" id="UP000529417"/>
    </source>
</evidence>
<dbReference type="CDD" id="cd17546">
    <property type="entry name" value="REC_hyHK_CKI1_RcsC-like"/>
    <property type="match status" value="1"/>
</dbReference>
<evidence type="ECO:0000256" key="5">
    <source>
        <dbReference type="ARBA" id="ARBA00022679"/>
    </source>
</evidence>
<keyword evidence="4 13" id="KW-0597">Phosphoprotein</keyword>
<dbReference type="InterPro" id="IPR000700">
    <property type="entry name" value="PAS-assoc_C"/>
</dbReference>
<dbReference type="GO" id="GO:0000155">
    <property type="term" value="F:phosphorelay sensor kinase activity"/>
    <property type="evidence" value="ECO:0007669"/>
    <property type="project" value="InterPro"/>
</dbReference>
<accession>A0A7Z0HXC2</accession>
<dbReference type="SMART" id="SM00388">
    <property type="entry name" value="HisKA"/>
    <property type="match status" value="1"/>
</dbReference>
<dbReference type="Gene3D" id="3.30.565.10">
    <property type="entry name" value="Histidine kinase-like ATPase, C-terminal domain"/>
    <property type="match status" value="1"/>
</dbReference>
<evidence type="ECO:0000256" key="3">
    <source>
        <dbReference type="ARBA" id="ARBA00012438"/>
    </source>
</evidence>
<dbReference type="RefSeq" id="WP_179904749.1">
    <property type="nucleotide sequence ID" value="NZ_JACBXS010000005.1"/>
</dbReference>
<dbReference type="InterPro" id="IPR005467">
    <property type="entry name" value="His_kinase_dom"/>
</dbReference>
<dbReference type="SUPFAM" id="SSF52172">
    <property type="entry name" value="CheY-like"/>
    <property type="match status" value="1"/>
</dbReference>
<dbReference type="Gene3D" id="1.10.287.130">
    <property type="match status" value="1"/>
</dbReference>
<dbReference type="Pfam" id="PF00072">
    <property type="entry name" value="Response_reg"/>
    <property type="match status" value="1"/>
</dbReference>
<dbReference type="InterPro" id="IPR003594">
    <property type="entry name" value="HATPase_dom"/>
</dbReference>
<protein>
    <recommendedName>
        <fullName evidence="3">histidine kinase</fullName>
        <ecNumber evidence="3">2.7.13.3</ecNumber>
    </recommendedName>
</protein>
<comment type="catalytic activity">
    <reaction evidence="1">
        <text>ATP + protein L-histidine = ADP + protein N-phospho-L-histidine.</text>
        <dbReference type="EC" id="2.7.13.3"/>
    </reaction>
</comment>
<feature type="domain" description="PAC" evidence="17">
    <location>
        <begin position="649"/>
        <end position="702"/>
    </location>
</feature>
<evidence type="ECO:0000256" key="1">
    <source>
        <dbReference type="ARBA" id="ARBA00000085"/>
    </source>
</evidence>
<keyword evidence="19" id="KW-1185">Reference proteome</keyword>
<dbReference type="FunFam" id="3.30.565.10:FF:000010">
    <property type="entry name" value="Sensor histidine kinase RcsC"/>
    <property type="match status" value="1"/>
</dbReference>
<dbReference type="CDD" id="cd00082">
    <property type="entry name" value="HisKA"/>
    <property type="match status" value="1"/>
</dbReference>
<dbReference type="SUPFAM" id="SSF55781">
    <property type="entry name" value="GAF domain-like"/>
    <property type="match status" value="1"/>
</dbReference>
<keyword evidence="12" id="KW-0472">Membrane</keyword>
<evidence type="ECO:0000259" key="15">
    <source>
        <dbReference type="PROSITE" id="PS50110"/>
    </source>
</evidence>
<keyword evidence="10" id="KW-1133">Transmembrane helix</keyword>
<feature type="domain" description="PAC" evidence="17">
    <location>
        <begin position="794"/>
        <end position="846"/>
    </location>
</feature>
<dbReference type="PANTHER" id="PTHR43047:SF78">
    <property type="entry name" value="SENSORY_REGULATORY PROTEIN RPFC"/>
    <property type="match status" value="1"/>
</dbReference>
<dbReference type="PROSITE" id="PS50113">
    <property type="entry name" value="PAC"/>
    <property type="match status" value="2"/>
</dbReference>
<dbReference type="CDD" id="cd00130">
    <property type="entry name" value="PAS"/>
    <property type="match status" value="4"/>
</dbReference>
<evidence type="ECO:0000256" key="13">
    <source>
        <dbReference type="PROSITE-ProRule" id="PRU00169"/>
    </source>
</evidence>
<gene>
    <name evidence="18" type="ORF">HUK65_03505</name>
</gene>
<dbReference type="PANTHER" id="PTHR43047">
    <property type="entry name" value="TWO-COMPONENT HISTIDINE PROTEIN KINASE"/>
    <property type="match status" value="1"/>
</dbReference>
<dbReference type="NCBIfam" id="TIGR00229">
    <property type="entry name" value="sensory_box"/>
    <property type="match status" value="3"/>
</dbReference>
<proteinExistence type="predicted"/>
<dbReference type="Gene3D" id="3.40.50.2300">
    <property type="match status" value="1"/>
</dbReference>
<comment type="subcellular location">
    <subcellularLocation>
        <location evidence="2">Membrane</location>
    </subcellularLocation>
</comment>
<keyword evidence="8" id="KW-0418">Kinase</keyword>
<dbReference type="PROSITE" id="PS50112">
    <property type="entry name" value="PAS"/>
    <property type="match status" value="2"/>
</dbReference>
<dbReference type="Proteomes" id="UP000529417">
    <property type="component" value="Unassembled WGS sequence"/>
</dbReference>
<dbReference type="Gene3D" id="3.30.450.20">
    <property type="entry name" value="PAS domain"/>
    <property type="match status" value="5"/>
</dbReference>
<evidence type="ECO:0000259" key="14">
    <source>
        <dbReference type="PROSITE" id="PS50109"/>
    </source>
</evidence>
<dbReference type="InterPro" id="IPR035965">
    <property type="entry name" value="PAS-like_dom_sf"/>
</dbReference>
<keyword evidence="6" id="KW-0812">Transmembrane</keyword>
<dbReference type="InterPro" id="IPR000014">
    <property type="entry name" value="PAS"/>
</dbReference>
<dbReference type="Pfam" id="PF13426">
    <property type="entry name" value="PAS_9"/>
    <property type="match status" value="1"/>
</dbReference>
<keyword evidence="11" id="KW-0902">Two-component regulatory system</keyword>
<comment type="caution">
    <text evidence="18">The sequence shown here is derived from an EMBL/GenBank/DDBJ whole genome shotgun (WGS) entry which is preliminary data.</text>
</comment>
<dbReference type="InterPro" id="IPR013656">
    <property type="entry name" value="PAS_4"/>
</dbReference>
<dbReference type="InterPro" id="IPR001789">
    <property type="entry name" value="Sig_transdc_resp-reg_receiver"/>
</dbReference>
<dbReference type="InterPro" id="IPR003661">
    <property type="entry name" value="HisK_dim/P_dom"/>
</dbReference>
<dbReference type="InterPro" id="IPR001610">
    <property type="entry name" value="PAC"/>
</dbReference>
<evidence type="ECO:0000256" key="10">
    <source>
        <dbReference type="ARBA" id="ARBA00022989"/>
    </source>
</evidence>
<dbReference type="SMART" id="SM00387">
    <property type="entry name" value="HATPase_c"/>
    <property type="match status" value="1"/>
</dbReference>
<evidence type="ECO:0000313" key="18">
    <source>
        <dbReference type="EMBL" id="NYS24046.1"/>
    </source>
</evidence>
<dbReference type="AlphaFoldDB" id="A0A7Z0HXC2"/>
<dbReference type="SUPFAM" id="SSF55785">
    <property type="entry name" value="PYP-like sensor domain (PAS domain)"/>
    <property type="match status" value="5"/>
</dbReference>
<dbReference type="EC" id="2.7.13.3" evidence="3"/>
<sequence>MTHDTEHRLRFQTLVVALLNDLLRAEPDALDRTIDATLGQLGEACGSDRTYVFQIRAPDFLDNTHEWVAPGTEPMIDQLQGLDAAMLGGWRKTFEEAQVIYIPDVAQMDPDDPIRPTLELQDIKSLLAVPMSHGGRFVGFVGFDAVRAHRSFAEDEVLLLRSVADMITTVLQRRAALDEVARAESRARSVETHLQATLDAMPDMVLELDADGVFRDAHCGAPDNFPADVTDFLENSIEEALHPRRAALLRRVMADVDQRGRSLGHFFRWDGRDGTPGWYEISAARREVGHATERPGYVLVVRNVTGRTNAEREARRRRTMLDAMFQRSPVAITLIDLKNDGEILDVNDSLLTESGYTRAQVLGQCALDLVTPEHRGMAETALADLTAVGAFGPLTLNYRRADGTPMPISIRGVGYDDNDGRLLGWLFAADLTEQLEYEAALARKTAEAVRAREQLVNAVESLPDGFTYFDADHRLVVCNESQRRIIPGTEHVYEAGRSFEEVLRALIATGQLLDAAGREETYVAESLATLKSDRSESELQLRDGRWFRQLRLRTPDGGLVSMRSDITALKTARQRLEAIIEGAEVGTWEWDLASGLNTINARWAEMLGYALHELTPMHIDHWRTLVHEGDLQAASRQLDQVFAGTRTQFAYRMRLRHKDGHWVWILSKGRVSRVDSKGRALAMAGIHLDITREHLQSKELARKNAELKEAMNRHLRAEKRFFDIESVSSDWFWEMDPDLRFVYLSPSLEKITGLQIIDQIGKTIAERLAEVPAARESGDWAKVMGALDQRQSFRDFVYSVPGPDGRRIWLRLSGSPWFDEEGRFGGYRGVGSDVTAIYEAKQKAEQANQAKSAFLANMSHEIRTPLNGILGMAELLSEELDDPWQAEMLGTIRESGRSLLRILNDLLDMAKIEAGKMTLSPARFEPRQTVRKIVTTYQELARRKGLEFEVVMSPECAAPRLGDELRVQQILHNLLSNAIKFTETGHVVLNVSAQSDGPLRISVRDSGIGMSTEALERVFAPFEQADGTTTRRFGGTGLGMSIVQHLVDVMAGTLDVASREGKGTCVSVTLPLPLCAQAPVEAAESPEPPGSLPLAGLVLLAADDNATNRMLLEVMLTRAGARALILPDGQAALEAWSEEPERYDLLLLDISMPRMDGVTALQCIRAEARARSLPRPGAVAITANAMRDQIDEIHAAGFDTHVAKPFQAAELIREVTRLTLQAQAMDR</sequence>
<feature type="domain" description="Response regulatory" evidence="15">
    <location>
        <begin position="1098"/>
        <end position="1219"/>
    </location>
</feature>
<dbReference type="Gene3D" id="3.30.450.40">
    <property type="match status" value="1"/>
</dbReference>
<dbReference type="SMART" id="SM00065">
    <property type="entry name" value="GAF"/>
    <property type="match status" value="1"/>
</dbReference>
<name>A0A7Z0HXC2_9RHOB</name>
<organism evidence="18 19">
    <name type="scientific">Rhabdonatronobacter sediminivivens</name>
    <dbReference type="NCBI Taxonomy" id="2743469"/>
    <lineage>
        <taxon>Bacteria</taxon>
        <taxon>Pseudomonadati</taxon>
        <taxon>Pseudomonadota</taxon>
        <taxon>Alphaproteobacteria</taxon>
        <taxon>Rhodobacterales</taxon>
        <taxon>Paracoccaceae</taxon>
        <taxon>Rhabdonatronobacter</taxon>
    </lineage>
</organism>
<dbReference type="PRINTS" id="PR00344">
    <property type="entry name" value="BCTRLSENSOR"/>
</dbReference>
<evidence type="ECO:0000259" key="16">
    <source>
        <dbReference type="PROSITE" id="PS50112"/>
    </source>
</evidence>
<dbReference type="InterPro" id="IPR029016">
    <property type="entry name" value="GAF-like_dom_sf"/>
</dbReference>